<dbReference type="EMBL" id="MN740272">
    <property type="protein sequence ID" value="QHT97101.1"/>
    <property type="molecule type" value="Genomic_DNA"/>
</dbReference>
<organism evidence="1">
    <name type="scientific">viral metagenome</name>
    <dbReference type="NCBI Taxonomy" id="1070528"/>
    <lineage>
        <taxon>unclassified sequences</taxon>
        <taxon>metagenomes</taxon>
        <taxon>organismal metagenomes</taxon>
    </lineage>
</organism>
<name>A0A6C0IUZ3_9ZZZZ</name>
<proteinExistence type="predicted"/>
<accession>A0A6C0IUZ3</accession>
<protein>
    <submittedName>
        <fullName evidence="1">Uncharacterized protein</fullName>
    </submittedName>
</protein>
<reference evidence="1" key="1">
    <citation type="journal article" date="2020" name="Nature">
        <title>Giant virus diversity and host interactions through global metagenomics.</title>
        <authorList>
            <person name="Schulz F."/>
            <person name="Roux S."/>
            <person name="Paez-Espino D."/>
            <person name="Jungbluth S."/>
            <person name="Walsh D.A."/>
            <person name="Denef V.J."/>
            <person name="McMahon K.D."/>
            <person name="Konstantinidis K.T."/>
            <person name="Eloe-Fadrosh E.A."/>
            <person name="Kyrpides N.C."/>
            <person name="Woyke T."/>
        </authorList>
    </citation>
    <scope>NUCLEOTIDE SEQUENCE</scope>
    <source>
        <strain evidence="1">GVMAG-M-3300024510-1</strain>
    </source>
</reference>
<evidence type="ECO:0000313" key="1">
    <source>
        <dbReference type="EMBL" id="QHT97101.1"/>
    </source>
</evidence>
<sequence>MQQEINRQNFLRSKYFSSRYKDSSYDFYNKVIKVTPDFFADDAEFEFIGCRIPFNFVMIYDKGHGSIETYDHPDNNPM</sequence>
<dbReference type="AlphaFoldDB" id="A0A6C0IUZ3"/>